<dbReference type="EMBL" id="HACA01029756">
    <property type="protein sequence ID" value="CDW47117.1"/>
    <property type="molecule type" value="Transcribed_RNA"/>
</dbReference>
<reference evidence="1" key="1">
    <citation type="submission" date="2014-05" db="EMBL/GenBank/DDBJ databases">
        <authorList>
            <person name="Chronopoulou M."/>
        </authorList>
    </citation>
    <scope>NUCLEOTIDE SEQUENCE</scope>
    <source>
        <tissue evidence="1">Whole organism</tissue>
    </source>
</reference>
<organism evidence="1">
    <name type="scientific">Lepeophtheirus salmonis</name>
    <name type="common">Salmon louse</name>
    <name type="synonym">Caligus salmonis</name>
    <dbReference type="NCBI Taxonomy" id="72036"/>
    <lineage>
        <taxon>Eukaryota</taxon>
        <taxon>Metazoa</taxon>
        <taxon>Ecdysozoa</taxon>
        <taxon>Arthropoda</taxon>
        <taxon>Crustacea</taxon>
        <taxon>Multicrustacea</taxon>
        <taxon>Hexanauplia</taxon>
        <taxon>Copepoda</taxon>
        <taxon>Siphonostomatoida</taxon>
        <taxon>Caligidae</taxon>
        <taxon>Lepeophtheirus</taxon>
    </lineage>
</organism>
<evidence type="ECO:0000313" key="1">
    <source>
        <dbReference type="EMBL" id="CDW47117.1"/>
    </source>
</evidence>
<accession>A0A0K2VAB0</accession>
<name>A0A0K2VAB0_LEPSM</name>
<proteinExistence type="predicted"/>
<protein>
    <submittedName>
        <fullName evidence="1">Uncharacterized protein</fullName>
    </submittedName>
</protein>
<sequence length="14" mass="1602">MSSINAFNWNPSFS</sequence>